<proteinExistence type="inferred from homology"/>
<dbReference type="GO" id="GO:0006298">
    <property type="term" value="P:mismatch repair"/>
    <property type="evidence" value="ECO:0007669"/>
    <property type="project" value="InterPro"/>
</dbReference>
<evidence type="ECO:0000313" key="8">
    <source>
        <dbReference type="EMBL" id="QHU22463.1"/>
    </source>
</evidence>
<keyword evidence="4" id="KW-0067">ATP-binding</keyword>
<keyword evidence="3" id="KW-0227">DNA damage</keyword>
<dbReference type="InterPro" id="IPR017261">
    <property type="entry name" value="DNA_mismatch_repair_MutS/MSH"/>
</dbReference>
<dbReference type="InterPro" id="IPR045076">
    <property type="entry name" value="MutS"/>
</dbReference>
<feature type="domain" description="DNA mismatch repair proteins mutS family" evidence="7">
    <location>
        <begin position="701"/>
        <end position="891"/>
    </location>
</feature>
<name>A0A6C0KYX5_9ZZZZ</name>
<reference evidence="8" key="1">
    <citation type="journal article" date="2020" name="Nature">
        <title>Giant virus diversity and host interactions through global metagenomics.</title>
        <authorList>
            <person name="Schulz F."/>
            <person name="Roux S."/>
            <person name="Paez-Espino D."/>
            <person name="Jungbluth S."/>
            <person name="Walsh D.A."/>
            <person name="Denef V.J."/>
            <person name="McMahon K.D."/>
            <person name="Konstantinidis K.T."/>
            <person name="Eloe-Fadrosh E.A."/>
            <person name="Kyrpides N.C."/>
            <person name="Woyke T."/>
        </authorList>
    </citation>
    <scope>NUCLEOTIDE SEQUENCE</scope>
    <source>
        <strain evidence="8">GVMAG-S-ERX555907-102</strain>
    </source>
</reference>
<dbReference type="InterPro" id="IPR027417">
    <property type="entry name" value="P-loop_NTPase"/>
</dbReference>
<evidence type="ECO:0000259" key="7">
    <source>
        <dbReference type="SMART" id="SM00534"/>
    </source>
</evidence>
<dbReference type="Pfam" id="PF00488">
    <property type="entry name" value="MutS_V"/>
    <property type="match status" value="1"/>
</dbReference>
<dbReference type="GO" id="GO:0005524">
    <property type="term" value="F:ATP binding"/>
    <property type="evidence" value="ECO:0007669"/>
    <property type="project" value="UniProtKB-KW"/>
</dbReference>
<dbReference type="PIRSF" id="PIRSF037677">
    <property type="entry name" value="DNA_mis_repair_Msh6"/>
    <property type="match status" value="1"/>
</dbReference>
<dbReference type="SUPFAM" id="SSF55271">
    <property type="entry name" value="DNA repair protein MutS, domain I"/>
    <property type="match status" value="1"/>
</dbReference>
<dbReference type="EMBL" id="MN741007">
    <property type="protein sequence ID" value="QHU22463.1"/>
    <property type="molecule type" value="Genomic_DNA"/>
</dbReference>
<dbReference type="Gene3D" id="1.10.1420.10">
    <property type="match status" value="2"/>
</dbReference>
<dbReference type="InterPro" id="IPR007696">
    <property type="entry name" value="DNA_mismatch_repair_MutS_core"/>
</dbReference>
<keyword evidence="2" id="KW-0547">Nucleotide-binding</keyword>
<dbReference type="AlphaFoldDB" id="A0A6C0KYX5"/>
<evidence type="ECO:0000259" key="6">
    <source>
        <dbReference type="SMART" id="SM00533"/>
    </source>
</evidence>
<organism evidence="8">
    <name type="scientific">viral metagenome</name>
    <dbReference type="NCBI Taxonomy" id="1070528"/>
    <lineage>
        <taxon>unclassified sequences</taxon>
        <taxon>metagenomes</taxon>
        <taxon>organismal metagenomes</taxon>
    </lineage>
</organism>
<dbReference type="SUPFAM" id="SSF48334">
    <property type="entry name" value="DNA repair protein MutS, domain III"/>
    <property type="match status" value="1"/>
</dbReference>
<feature type="domain" description="DNA mismatch repair protein MutS core" evidence="6">
    <location>
        <begin position="335"/>
        <end position="682"/>
    </location>
</feature>
<evidence type="ECO:0000256" key="3">
    <source>
        <dbReference type="ARBA" id="ARBA00022763"/>
    </source>
</evidence>
<dbReference type="PANTHER" id="PTHR11361">
    <property type="entry name" value="DNA MISMATCH REPAIR PROTEIN MUTS FAMILY MEMBER"/>
    <property type="match status" value="1"/>
</dbReference>
<comment type="similarity">
    <text evidence="1">Belongs to the DNA mismatch repair MutS family.</text>
</comment>
<keyword evidence="5" id="KW-0238">DNA-binding</keyword>
<protein>
    <recommendedName>
        <fullName evidence="9">DNA mismatch repair proteins mutS family domain-containing protein</fullName>
    </recommendedName>
</protein>
<accession>A0A6C0KYX5</accession>
<evidence type="ECO:0000256" key="5">
    <source>
        <dbReference type="ARBA" id="ARBA00023125"/>
    </source>
</evidence>
<dbReference type="GO" id="GO:0140664">
    <property type="term" value="F:ATP-dependent DNA damage sensor activity"/>
    <property type="evidence" value="ECO:0007669"/>
    <property type="project" value="InterPro"/>
</dbReference>
<dbReference type="Gene3D" id="3.40.1170.10">
    <property type="entry name" value="DNA repair protein MutS, domain I"/>
    <property type="match status" value="1"/>
</dbReference>
<evidence type="ECO:0000256" key="2">
    <source>
        <dbReference type="ARBA" id="ARBA00022741"/>
    </source>
</evidence>
<dbReference type="PANTHER" id="PTHR11361:SF148">
    <property type="entry name" value="DNA MISMATCH REPAIR PROTEIN MSH6"/>
    <property type="match status" value="1"/>
</dbReference>
<dbReference type="Gene3D" id="3.40.50.300">
    <property type="entry name" value="P-loop containing nucleotide triphosphate hydrolases"/>
    <property type="match status" value="1"/>
</dbReference>
<dbReference type="SUPFAM" id="SSF52540">
    <property type="entry name" value="P-loop containing nucleoside triphosphate hydrolases"/>
    <property type="match status" value="1"/>
</dbReference>
<evidence type="ECO:0008006" key="9">
    <source>
        <dbReference type="Google" id="ProtNLM"/>
    </source>
</evidence>
<dbReference type="InterPro" id="IPR036187">
    <property type="entry name" value="DNA_mismatch_repair_MutS_sf"/>
</dbReference>
<dbReference type="Pfam" id="PF05192">
    <property type="entry name" value="MutS_III"/>
    <property type="match status" value="1"/>
</dbReference>
<evidence type="ECO:0000256" key="4">
    <source>
        <dbReference type="ARBA" id="ARBA00022840"/>
    </source>
</evidence>
<dbReference type="GO" id="GO:0032301">
    <property type="term" value="C:MutSalpha complex"/>
    <property type="evidence" value="ECO:0007669"/>
    <property type="project" value="TreeGrafter"/>
</dbReference>
<dbReference type="GO" id="GO:0030983">
    <property type="term" value="F:mismatched DNA binding"/>
    <property type="evidence" value="ECO:0007669"/>
    <property type="project" value="InterPro"/>
</dbReference>
<dbReference type="SMART" id="SM00533">
    <property type="entry name" value="MUTSd"/>
    <property type="match status" value="1"/>
</dbReference>
<dbReference type="InterPro" id="IPR016151">
    <property type="entry name" value="DNA_mismatch_repair_MutS_N"/>
</dbReference>
<sequence>MRMIDEYFEKDKHYKRKYGKKTFLLYQVGSFFEMYGIQNNNDSMENIERYAEICGLAIASKQICIGNTIGCEQAANIVMAGFRDYILDKYIEKIQPHGYTVVVYVQEEQNGCIKRCENGVYSPGTTFLENVNILSNNISCLWIQKSKSTSVCGEKYIFGLSNINIFNGNSNLCEYSEIYYHNPTSYDKIEKFLNVYSPIETIIIHNLNDNLINSIVDYLQLQSKKYYVIDLNDGDSELSLQANNCENQVYQTEVIQKYFPGMDYEVFKYSIEDKPMCLQSFCFLLNFIGQHNVSLIDKINEPIIEQMHDTLVCANHSLKQLNIIGENVNYFDKDGKINGMLPILNKCITKIGKRGMNDMILNPVSNHKQLEQQYSDIDHIMNNKYKFDDKLRIIKDIEKIMTKIKLKKGAPSDIYYIYESSLVLNDILKTIKTDKKTIKIFGLQKFTKENAKFSKFIQGCLNIETCRELNHTNFEKHDGKDFSVIKQGYSQKFDKVVKLRNDNNNKLECMLSYIESLFVKKDKVSNSFIQKYYTPSNELCLLLTKKRAKSLESVMEKIKKKDLVINDLSFTFDLNDIKFKDYNKQKSIMFSRQIDSVVSDIFNNDCHYQELLSELFDKILFKITNDCYDFIKNIIHSIRIIDITNTKINLAKEYNLCKPKIAESENSFVDAKKLRHLLIETLEKNEVYVPNDVCLGKDENNLGVLLYGTNAVGKTSLIKALGISIIMAQSGMYVPCESFTYCPYKYIFTRIIGNDNIFKGLSTFGVEMSELRVILNNCDSNSLILGDELCSGTETDSALSIFNASIEVMSARKSNFIFATHFHELPHLKSMKNITSVQCKHLKVQFDYEKQKMYYDRKIHDGQGETIYGLEVCKSLKLPEYFIERCYEIRNEYMNNKDNILLLKTSKYNKTKIRNMCEFCNKKLGTEIHHLQYQCDANHNEYIENSFHKNHNANLCSICSECHNHIHSLNLRYEKRKTMDGRYEFILIKN</sequence>
<evidence type="ECO:0000256" key="1">
    <source>
        <dbReference type="ARBA" id="ARBA00006271"/>
    </source>
</evidence>
<dbReference type="SMART" id="SM00534">
    <property type="entry name" value="MUTSac"/>
    <property type="match status" value="1"/>
</dbReference>
<dbReference type="InterPro" id="IPR000432">
    <property type="entry name" value="DNA_mismatch_repair_MutS_C"/>
</dbReference>
<dbReference type="InterPro" id="IPR007695">
    <property type="entry name" value="DNA_mismatch_repair_MutS-lik_N"/>
</dbReference>
<dbReference type="Pfam" id="PF01624">
    <property type="entry name" value="MutS_I"/>
    <property type="match status" value="1"/>
</dbReference>